<feature type="modified residue" description="Phosphocysteine; by EIIA" evidence="1">
    <location>
        <position position="71"/>
    </location>
</feature>
<accession>A0A8J6J8G7</accession>
<dbReference type="InterPro" id="IPR004702">
    <property type="entry name" value="PTS_sorb_EIIBC"/>
</dbReference>
<reference evidence="3" key="1">
    <citation type="submission" date="2020-08" db="EMBL/GenBank/DDBJ databases">
        <title>Genome public.</title>
        <authorList>
            <person name="Liu C."/>
            <person name="Sun Q."/>
        </authorList>
    </citation>
    <scope>NUCLEOTIDE SEQUENCE</scope>
    <source>
        <strain evidence="3">NSJ-23</strain>
    </source>
</reference>
<dbReference type="PANTHER" id="PTHR39427:SF1">
    <property type="entry name" value="PTS SYSTEM GLUCITOL_SORBITOL-SPECIFIC EIIB COMPONENT"/>
    <property type="match status" value="1"/>
</dbReference>
<dbReference type="Pfam" id="PF03612">
    <property type="entry name" value="EIIBC-GUT_N"/>
    <property type="match status" value="1"/>
</dbReference>
<dbReference type="InterPro" id="IPR011618">
    <property type="entry name" value="PTS_EIIBC_GUT_N"/>
</dbReference>
<comment type="caution">
    <text evidence="3">The sequence shown here is derived from an EMBL/GenBank/DDBJ whole genome shotgun (WGS) entry which is preliminary data.</text>
</comment>
<keyword evidence="4" id="KW-1185">Reference proteome</keyword>
<evidence type="ECO:0000313" key="3">
    <source>
        <dbReference type="EMBL" id="MBC5722430.1"/>
    </source>
</evidence>
<name>A0A8J6J8G7_9FIRM</name>
<dbReference type="PANTHER" id="PTHR39427">
    <property type="match status" value="1"/>
</dbReference>
<dbReference type="GO" id="GO:0005886">
    <property type="term" value="C:plasma membrane"/>
    <property type="evidence" value="ECO:0007669"/>
    <property type="project" value="TreeGrafter"/>
</dbReference>
<dbReference type="Proteomes" id="UP000628736">
    <property type="component" value="Unassembled WGS sequence"/>
</dbReference>
<gene>
    <name evidence="3" type="ORF">H8S11_06355</name>
</gene>
<dbReference type="PROSITE" id="PS51102">
    <property type="entry name" value="PTS_EIIB_TYPE_5"/>
    <property type="match status" value="1"/>
</dbReference>
<evidence type="ECO:0000259" key="2">
    <source>
        <dbReference type="PROSITE" id="PS51102"/>
    </source>
</evidence>
<proteinExistence type="predicted"/>
<evidence type="ECO:0000256" key="1">
    <source>
        <dbReference type="PROSITE-ProRule" id="PRU00425"/>
    </source>
</evidence>
<protein>
    <submittedName>
        <fullName evidence="3">PTS sorbitol transporter</fullName>
    </submittedName>
</protein>
<evidence type="ECO:0000313" key="4">
    <source>
        <dbReference type="Proteomes" id="UP000628736"/>
    </source>
</evidence>
<dbReference type="EMBL" id="JACOPO010000003">
    <property type="protein sequence ID" value="MBC5722430.1"/>
    <property type="molecule type" value="Genomic_DNA"/>
</dbReference>
<organism evidence="3 4">
    <name type="scientific">Flintibacter hominis</name>
    <dbReference type="NCBI Taxonomy" id="2763048"/>
    <lineage>
        <taxon>Bacteria</taxon>
        <taxon>Bacillati</taxon>
        <taxon>Bacillota</taxon>
        <taxon>Clostridia</taxon>
        <taxon>Eubacteriales</taxon>
        <taxon>Flintibacter</taxon>
    </lineage>
</organism>
<sequence>MSIAIVSKGSGGFGTPLEISVEGERNKIVSMTGTGIHPVAKKIAEITGGEAVDGFRKVIPDKETACVIVNCGGTLRLGMFPKKGLKTINVNPAGPSGPFAAFVKAGIYVSGVTPRNIESKEG</sequence>
<dbReference type="GO" id="GO:0008982">
    <property type="term" value="F:protein-N(PI)-phosphohistidine-sugar phosphotransferase activity"/>
    <property type="evidence" value="ECO:0007669"/>
    <property type="project" value="InterPro"/>
</dbReference>
<dbReference type="GO" id="GO:0009401">
    <property type="term" value="P:phosphoenolpyruvate-dependent sugar phosphotransferase system"/>
    <property type="evidence" value="ECO:0007669"/>
    <property type="project" value="InterPro"/>
</dbReference>
<dbReference type="RefSeq" id="WP_186852560.1">
    <property type="nucleotide sequence ID" value="NZ_JACOPO010000003.1"/>
</dbReference>
<dbReference type="AlphaFoldDB" id="A0A8J6J8G7"/>
<feature type="domain" description="PTS EIIB type-5" evidence="2">
    <location>
        <begin position="1"/>
        <end position="122"/>
    </location>
</feature>